<evidence type="ECO:0000256" key="2">
    <source>
        <dbReference type="ARBA" id="ARBA00022692"/>
    </source>
</evidence>
<evidence type="ECO:0000256" key="1">
    <source>
        <dbReference type="ARBA" id="ARBA00004141"/>
    </source>
</evidence>
<dbReference type="OrthoDB" id="444631at2759"/>
<comment type="similarity">
    <text evidence="5">Belongs to the SAT4 family.</text>
</comment>
<sequence>METLLQQPPEKQQAILNGPALAPPPGVVPNFVDPPNRTGLGIAVTIVCVVMVVTAACLRLYARAFVIKKLHVEDAVGLAAFGCFLGGTWSFLGFLKTTGLLVHQWDVQVKTLMHMAYFAYVYPIFYGLTMLLAKTAILLEWTRIFVPRVHNSFYWACRLVTAFNVCLYVAVLTASVLYCIPAEKVWRRWIPGRCLNRRLVDVNVAVFNFVIDVVILALPQRVIWTLNTNFARKIGVSVIFSVGLLACACAFARTWLVVRLDYRGDTVYDLSKTFMLSYVEMTCVLMVFIVPALPRLFTCTQGSLLSRLLASLHLWTRMSRKSESDDDQRKSKPPSPPTIGCRPKKIGKGSDEDILRSLSLDEIRPPAISILKTTEVEQLNDSASNISTEMDSNIRRQHPWIER</sequence>
<evidence type="ECO:0000259" key="8">
    <source>
        <dbReference type="Pfam" id="PF20684"/>
    </source>
</evidence>
<dbReference type="Pfam" id="PF20684">
    <property type="entry name" value="Fung_rhodopsin"/>
    <property type="match status" value="1"/>
</dbReference>
<dbReference type="PANTHER" id="PTHR33048">
    <property type="entry name" value="PTH11-LIKE INTEGRAL MEMBRANE PROTEIN (AFU_ORTHOLOGUE AFUA_5G11245)"/>
    <property type="match status" value="1"/>
</dbReference>
<dbReference type="InterPro" id="IPR049326">
    <property type="entry name" value="Rhodopsin_dom_fungi"/>
</dbReference>
<evidence type="ECO:0000313" key="10">
    <source>
        <dbReference type="Proteomes" id="UP000054481"/>
    </source>
</evidence>
<feature type="transmembrane region" description="Helical" evidence="7">
    <location>
        <begin position="115"/>
        <end position="133"/>
    </location>
</feature>
<evidence type="ECO:0000256" key="7">
    <source>
        <dbReference type="SAM" id="Phobius"/>
    </source>
</evidence>
<organism evidence="9 10">
    <name type="scientific">Hirsutella minnesotensis 3608</name>
    <dbReference type="NCBI Taxonomy" id="1043627"/>
    <lineage>
        <taxon>Eukaryota</taxon>
        <taxon>Fungi</taxon>
        <taxon>Dikarya</taxon>
        <taxon>Ascomycota</taxon>
        <taxon>Pezizomycotina</taxon>
        <taxon>Sordariomycetes</taxon>
        <taxon>Hypocreomycetidae</taxon>
        <taxon>Hypocreales</taxon>
        <taxon>Ophiocordycipitaceae</taxon>
        <taxon>Hirsutella</taxon>
    </lineage>
</organism>
<feature type="region of interest" description="Disordered" evidence="6">
    <location>
        <begin position="382"/>
        <end position="403"/>
    </location>
</feature>
<evidence type="ECO:0000256" key="3">
    <source>
        <dbReference type="ARBA" id="ARBA00022989"/>
    </source>
</evidence>
<feature type="compositionally biased region" description="Basic and acidic residues" evidence="6">
    <location>
        <begin position="321"/>
        <end position="330"/>
    </location>
</feature>
<feature type="region of interest" description="Disordered" evidence="6">
    <location>
        <begin position="321"/>
        <end position="349"/>
    </location>
</feature>
<feature type="transmembrane region" description="Helical" evidence="7">
    <location>
        <begin position="153"/>
        <end position="178"/>
    </location>
</feature>
<keyword evidence="2 7" id="KW-0812">Transmembrane</keyword>
<keyword evidence="4 7" id="KW-0472">Membrane</keyword>
<gene>
    <name evidence="9" type="ORF">HIM_07505</name>
</gene>
<feature type="transmembrane region" description="Helical" evidence="7">
    <location>
        <begin position="40"/>
        <end position="62"/>
    </location>
</feature>
<dbReference type="InterPro" id="IPR052337">
    <property type="entry name" value="SAT4-like"/>
</dbReference>
<feature type="transmembrane region" description="Helical" evidence="7">
    <location>
        <begin position="275"/>
        <end position="297"/>
    </location>
</feature>
<feature type="domain" description="Rhodopsin" evidence="8">
    <location>
        <begin position="58"/>
        <end position="297"/>
    </location>
</feature>
<comment type="subcellular location">
    <subcellularLocation>
        <location evidence="1">Membrane</location>
        <topology evidence="1">Multi-pass membrane protein</topology>
    </subcellularLocation>
</comment>
<dbReference type="PANTHER" id="PTHR33048:SF47">
    <property type="entry name" value="INTEGRAL MEMBRANE PROTEIN-RELATED"/>
    <property type="match status" value="1"/>
</dbReference>
<reference evidence="9 10" key="1">
    <citation type="journal article" date="2014" name="Genome Biol. Evol.">
        <title>Comparative genomics and transcriptomics analyses reveal divergent lifestyle features of nematode endoparasitic fungus Hirsutella minnesotensis.</title>
        <authorList>
            <person name="Lai Y."/>
            <person name="Liu K."/>
            <person name="Zhang X."/>
            <person name="Zhang X."/>
            <person name="Li K."/>
            <person name="Wang N."/>
            <person name="Shu C."/>
            <person name="Wu Y."/>
            <person name="Wang C."/>
            <person name="Bushley K.E."/>
            <person name="Xiang M."/>
            <person name="Liu X."/>
        </authorList>
    </citation>
    <scope>NUCLEOTIDE SEQUENCE [LARGE SCALE GENOMIC DNA]</scope>
    <source>
        <strain evidence="9 10">3608</strain>
    </source>
</reference>
<evidence type="ECO:0000256" key="5">
    <source>
        <dbReference type="ARBA" id="ARBA00038359"/>
    </source>
</evidence>
<evidence type="ECO:0000256" key="4">
    <source>
        <dbReference type="ARBA" id="ARBA00023136"/>
    </source>
</evidence>
<feature type="compositionally biased region" description="Polar residues" evidence="6">
    <location>
        <begin position="382"/>
        <end position="391"/>
    </location>
</feature>
<protein>
    <recommendedName>
        <fullName evidence="8">Rhodopsin domain-containing protein</fullName>
    </recommendedName>
</protein>
<accession>A0A0F7ZHS2</accession>
<dbReference type="GO" id="GO:0016020">
    <property type="term" value="C:membrane"/>
    <property type="evidence" value="ECO:0007669"/>
    <property type="project" value="UniProtKB-SubCell"/>
</dbReference>
<dbReference type="AlphaFoldDB" id="A0A0F7ZHS2"/>
<feature type="transmembrane region" description="Helical" evidence="7">
    <location>
        <begin position="230"/>
        <end position="255"/>
    </location>
</feature>
<feature type="transmembrane region" description="Helical" evidence="7">
    <location>
        <begin position="198"/>
        <end position="218"/>
    </location>
</feature>
<proteinExistence type="inferred from homology"/>
<keyword evidence="10" id="KW-1185">Reference proteome</keyword>
<dbReference type="EMBL" id="KQ030538">
    <property type="protein sequence ID" value="KJZ73121.1"/>
    <property type="molecule type" value="Genomic_DNA"/>
</dbReference>
<dbReference type="Proteomes" id="UP000054481">
    <property type="component" value="Unassembled WGS sequence"/>
</dbReference>
<keyword evidence="3 7" id="KW-1133">Transmembrane helix</keyword>
<evidence type="ECO:0000313" key="9">
    <source>
        <dbReference type="EMBL" id="KJZ73121.1"/>
    </source>
</evidence>
<evidence type="ECO:0000256" key="6">
    <source>
        <dbReference type="SAM" id="MobiDB-lite"/>
    </source>
</evidence>
<name>A0A0F7ZHS2_9HYPO</name>